<name>A0A513ZZ04_9CAUD</name>
<evidence type="ECO:0000313" key="2">
    <source>
        <dbReference type="Proteomes" id="UP000316756"/>
    </source>
</evidence>
<protein>
    <submittedName>
        <fullName evidence="1">Putative DNA exonuclease</fullName>
    </submittedName>
</protein>
<reference evidence="1 2" key="1">
    <citation type="submission" date="2019-04" db="EMBL/GenBank/DDBJ databases">
        <title>Novel bacteriophages capable of disrupting biofilms from clinical strains of Aeromonas hydrophila with intrinsic antibiotic resistance.</title>
        <authorList>
            <person name="Kabwe M."/>
            <person name="Brown T.L."/>
            <person name="Speirs L."/>
            <person name="Ku H."/>
            <person name="Leach M."/>
            <person name="Chan H.T."/>
            <person name="Petrovski S."/>
            <person name="Lock P."/>
            <person name="Tucci J."/>
        </authorList>
    </citation>
    <scope>NUCLEOTIDE SEQUENCE [LARGE SCALE GENOMIC DNA]</scope>
</reference>
<organism evidence="1 2">
    <name type="scientific">Aeromonas phage LAh1</name>
    <dbReference type="NCBI Taxonomy" id="2591024"/>
    <lineage>
        <taxon>Viruses</taxon>
        <taxon>Duplodnaviria</taxon>
        <taxon>Heunggongvirae</taxon>
        <taxon>Uroviricota</taxon>
        <taxon>Caudoviricetes</taxon>
        <taxon>Autographivirales</taxon>
        <taxon>Autonotataviridae</taxon>
        <taxon>Melnykvirinae</taxon>
        <taxon>Ahphunavirus</taxon>
        <taxon>Ahphunavirus LAh1</taxon>
    </lineage>
</organism>
<keyword evidence="1" id="KW-0269">Exonuclease</keyword>
<keyword evidence="1" id="KW-0378">Hydrolase</keyword>
<accession>A0A513ZZ04</accession>
<keyword evidence="2" id="KW-1185">Reference proteome</keyword>
<dbReference type="EMBL" id="MK838107">
    <property type="protein sequence ID" value="QDH46260.1"/>
    <property type="molecule type" value="Genomic_DNA"/>
</dbReference>
<gene>
    <name evidence="1" type="ORF">LAh1_37</name>
</gene>
<proteinExistence type="predicted"/>
<keyword evidence="1" id="KW-0540">Nuclease</keyword>
<dbReference type="GO" id="GO:0004527">
    <property type="term" value="F:exonuclease activity"/>
    <property type="evidence" value="ECO:0007669"/>
    <property type="project" value="UniProtKB-KW"/>
</dbReference>
<dbReference type="Proteomes" id="UP000316756">
    <property type="component" value="Segment"/>
</dbReference>
<evidence type="ECO:0000313" key="1">
    <source>
        <dbReference type="EMBL" id="QDH46260.1"/>
    </source>
</evidence>
<sequence length="141" mass="15067">MLNGKIKSICVQPGLHTTTLANLGKAVSAGILKQVGIIETTYVNGLPRGKSVEAIVEVVGAKSDATRFYAIERHRGVAIVALVTDPEMYETFSAYIKEHGYVEGEGFKYTQQIDEGYEETGVEAKAPANVEALTGTEGCDA</sequence>